<keyword evidence="4 7" id="KW-0812">Transmembrane</keyword>
<accession>A0A8J6U2L7</accession>
<comment type="subcellular location">
    <subcellularLocation>
        <location evidence="7">Cell membrane</location>
        <topology evidence="7">Multi-pass membrane protein</topology>
    </subcellularLocation>
</comment>
<feature type="transmembrane region" description="Helical" evidence="7">
    <location>
        <begin position="122"/>
        <end position="140"/>
    </location>
</feature>
<dbReference type="GO" id="GO:0005886">
    <property type="term" value="C:plasma membrane"/>
    <property type="evidence" value="ECO:0007669"/>
    <property type="project" value="UniProtKB-SubCell"/>
</dbReference>
<evidence type="ECO:0000313" key="9">
    <source>
        <dbReference type="Proteomes" id="UP000652681"/>
    </source>
</evidence>
<evidence type="ECO:0000256" key="6">
    <source>
        <dbReference type="ARBA" id="ARBA00023136"/>
    </source>
</evidence>
<comment type="caution">
    <text evidence="8">The sequence shown here is derived from an EMBL/GenBank/DDBJ whole genome shotgun (WGS) entry which is preliminary data.</text>
</comment>
<keyword evidence="5 7" id="KW-1133">Transmembrane helix</keyword>
<dbReference type="AlphaFoldDB" id="A0A8J6U2L7"/>
<evidence type="ECO:0000256" key="4">
    <source>
        <dbReference type="ARBA" id="ARBA00022692"/>
    </source>
</evidence>
<dbReference type="PANTHER" id="PTHR30589:SF0">
    <property type="entry name" value="PHOSPHATIDYLGLYCEROL--PROLIPOPROTEIN DIACYLGLYCERYL TRANSFERASE"/>
    <property type="match status" value="1"/>
</dbReference>
<gene>
    <name evidence="7 8" type="primary">lgt</name>
    <name evidence="8" type="ORF">H9Y05_12400</name>
</gene>
<dbReference type="NCBIfam" id="TIGR00544">
    <property type="entry name" value="lgt"/>
    <property type="match status" value="1"/>
</dbReference>
<feature type="transmembrane region" description="Helical" evidence="7">
    <location>
        <begin position="20"/>
        <end position="38"/>
    </location>
</feature>
<dbReference type="RefSeq" id="WP_163492615.1">
    <property type="nucleotide sequence ID" value="NZ_JACVEL010000009.1"/>
</dbReference>
<comment type="similarity">
    <text evidence="1 7">Belongs to the Lgt family.</text>
</comment>
<reference evidence="8" key="1">
    <citation type="submission" date="2020-09" db="EMBL/GenBank/DDBJ databases">
        <title>Taishania pollutisoli gen. nov., sp. nov., Isolated from Tetrabromobisphenol A-Contaminated Soil.</title>
        <authorList>
            <person name="Chen Q."/>
        </authorList>
    </citation>
    <scope>NUCLEOTIDE SEQUENCE</scope>
    <source>
        <strain evidence="8">CZZ-1</strain>
    </source>
</reference>
<feature type="binding site" evidence="7">
    <location>
        <position position="138"/>
    </location>
    <ligand>
        <name>a 1,2-diacyl-sn-glycero-3-phospho-(1'-sn-glycerol)</name>
        <dbReference type="ChEBI" id="CHEBI:64716"/>
    </ligand>
</feature>
<dbReference type="GO" id="GO:0008961">
    <property type="term" value="F:phosphatidylglycerol-prolipoprotein diacylglyceryl transferase activity"/>
    <property type="evidence" value="ECO:0007669"/>
    <property type="project" value="UniProtKB-UniRule"/>
</dbReference>
<proteinExistence type="inferred from homology"/>
<dbReference type="EMBL" id="JACVEL010000009">
    <property type="protein sequence ID" value="MBC9813270.1"/>
    <property type="molecule type" value="Genomic_DNA"/>
</dbReference>
<dbReference type="HAMAP" id="MF_01147">
    <property type="entry name" value="Lgt"/>
    <property type="match status" value="1"/>
</dbReference>
<keyword evidence="9" id="KW-1185">Reference proteome</keyword>
<keyword evidence="2 7" id="KW-1003">Cell membrane</keyword>
<dbReference type="UniPathway" id="UPA00664"/>
<feature type="transmembrane region" description="Helical" evidence="7">
    <location>
        <begin position="208"/>
        <end position="225"/>
    </location>
</feature>
<evidence type="ECO:0000256" key="7">
    <source>
        <dbReference type="HAMAP-Rule" id="MF_01147"/>
    </source>
</evidence>
<comment type="pathway">
    <text evidence="7">Protein modification; lipoprotein biosynthesis (diacylglyceryl transfer).</text>
</comment>
<evidence type="ECO:0000256" key="2">
    <source>
        <dbReference type="ARBA" id="ARBA00022475"/>
    </source>
</evidence>
<comment type="function">
    <text evidence="7">Catalyzes the transfer of the diacylglyceryl group from phosphatidylglycerol to the sulfhydryl group of the N-terminal cysteine of a prolipoprotein, the first step in the formation of mature lipoproteins.</text>
</comment>
<evidence type="ECO:0000256" key="3">
    <source>
        <dbReference type="ARBA" id="ARBA00022679"/>
    </source>
</evidence>
<dbReference type="Pfam" id="PF01790">
    <property type="entry name" value="LGT"/>
    <property type="match status" value="1"/>
</dbReference>
<name>A0A8J6U2L7_9FLAO</name>
<protein>
    <recommendedName>
        <fullName evidence="7">Phosphatidylglycerol--prolipoprotein diacylglyceryl transferase</fullName>
        <ecNumber evidence="7">2.5.1.145</ecNumber>
    </recommendedName>
</protein>
<keyword evidence="6 7" id="KW-0472">Membrane</keyword>
<dbReference type="PANTHER" id="PTHR30589">
    <property type="entry name" value="PROLIPOPROTEIN DIACYLGLYCERYL TRANSFERASE"/>
    <property type="match status" value="1"/>
</dbReference>
<evidence type="ECO:0000256" key="1">
    <source>
        <dbReference type="ARBA" id="ARBA00007150"/>
    </source>
</evidence>
<feature type="transmembrane region" description="Helical" evidence="7">
    <location>
        <begin position="94"/>
        <end position="110"/>
    </location>
</feature>
<comment type="catalytic activity">
    <reaction evidence="7">
        <text>L-cysteinyl-[prolipoprotein] + a 1,2-diacyl-sn-glycero-3-phospho-(1'-sn-glycerol) = an S-1,2-diacyl-sn-glyceryl-L-cysteinyl-[prolipoprotein] + sn-glycerol 1-phosphate + H(+)</text>
        <dbReference type="Rhea" id="RHEA:56712"/>
        <dbReference type="Rhea" id="RHEA-COMP:14679"/>
        <dbReference type="Rhea" id="RHEA-COMP:14680"/>
        <dbReference type="ChEBI" id="CHEBI:15378"/>
        <dbReference type="ChEBI" id="CHEBI:29950"/>
        <dbReference type="ChEBI" id="CHEBI:57685"/>
        <dbReference type="ChEBI" id="CHEBI:64716"/>
        <dbReference type="ChEBI" id="CHEBI:140658"/>
        <dbReference type="EC" id="2.5.1.145"/>
    </reaction>
</comment>
<dbReference type="Proteomes" id="UP000652681">
    <property type="component" value="Unassembled WGS sequence"/>
</dbReference>
<keyword evidence="3 7" id="KW-0808">Transferase</keyword>
<dbReference type="EC" id="2.5.1.145" evidence="7"/>
<dbReference type="InterPro" id="IPR001640">
    <property type="entry name" value="Lgt"/>
</dbReference>
<feature type="transmembrane region" description="Helical" evidence="7">
    <location>
        <begin position="181"/>
        <end position="199"/>
    </location>
</feature>
<feature type="transmembrane region" description="Helical" evidence="7">
    <location>
        <begin position="54"/>
        <end position="74"/>
    </location>
</feature>
<evidence type="ECO:0000256" key="5">
    <source>
        <dbReference type="ARBA" id="ARBA00022989"/>
    </source>
</evidence>
<sequence>MLAIRWDVTPEIIDGWNTPNYYGLLFVTGLILGYYTIRKMFRKEGIPDEKLDRLVLYVVIATIVGARLGHVFFYDWSSYKQNPIDILKVWEGGLASHGGAIALVIALILYNQRVLKKPYIWIFDRIAAPIAIAGTFIRLGNLMNSEIVGSPTDLPWAFEFVHYINETTKQYDPTPRHPAQLYEAIMYLIIFGILMYMFWKKSAWKQPGLIFGTFLILLFGGRFLVEFVKMGQTAYDETLTINTGQWLSVPFVLAGIGILIWSYKNKNKTLTEPEVK</sequence>
<evidence type="ECO:0000313" key="8">
    <source>
        <dbReference type="EMBL" id="MBC9813270.1"/>
    </source>
</evidence>
<organism evidence="8 9">
    <name type="scientific">Taishania pollutisoli</name>
    <dbReference type="NCBI Taxonomy" id="2766479"/>
    <lineage>
        <taxon>Bacteria</taxon>
        <taxon>Pseudomonadati</taxon>
        <taxon>Bacteroidota</taxon>
        <taxon>Flavobacteriia</taxon>
        <taxon>Flavobacteriales</taxon>
        <taxon>Crocinitomicaceae</taxon>
        <taxon>Taishania</taxon>
    </lineage>
</organism>
<feature type="transmembrane region" description="Helical" evidence="7">
    <location>
        <begin position="245"/>
        <end position="263"/>
    </location>
</feature>
<dbReference type="GO" id="GO:0042158">
    <property type="term" value="P:lipoprotein biosynthetic process"/>
    <property type="evidence" value="ECO:0007669"/>
    <property type="project" value="UniProtKB-UniRule"/>
</dbReference>